<dbReference type="Proteomes" id="UP001172155">
    <property type="component" value="Unassembled WGS sequence"/>
</dbReference>
<dbReference type="GO" id="GO:1901135">
    <property type="term" value="P:carbohydrate derivative metabolic process"/>
    <property type="evidence" value="ECO:0007669"/>
    <property type="project" value="UniProtKB-ARBA"/>
</dbReference>
<evidence type="ECO:0008006" key="5">
    <source>
        <dbReference type="Google" id="ProtNLM"/>
    </source>
</evidence>
<comment type="caution">
    <text evidence="3">The sequence shown here is derived from an EMBL/GenBank/DDBJ whole genome shotgun (WGS) entry which is preliminary data.</text>
</comment>
<accession>A0AA40BP35</accession>
<name>A0AA40BP35_9PEZI</name>
<keyword evidence="4" id="KW-1185">Reference proteome</keyword>
<dbReference type="InterPro" id="IPR007577">
    <property type="entry name" value="GlycoTrfase_DXD_sugar-bd_CS"/>
</dbReference>
<protein>
    <recommendedName>
        <fullName evidence="5">Glycosyl transferase</fullName>
    </recommendedName>
</protein>
<dbReference type="PANTHER" id="PTHR46830">
    <property type="entry name" value="TRANSFERASE, PUTATIVE-RELATED"/>
    <property type="match status" value="1"/>
</dbReference>
<gene>
    <name evidence="3" type="ORF">B0T18DRAFT_420651</name>
</gene>
<evidence type="ECO:0000256" key="2">
    <source>
        <dbReference type="SAM" id="Phobius"/>
    </source>
</evidence>
<dbReference type="Gene3D" id="3.90.550.20">
    <property type="match status" value="1"/>
</dbReference>
<dbReference type="EMBL" id="JAUKUD010000007">
    <property type="protein sequence ID" value="KAK0737819.1"/>
    <property type="molecule type" value="Genomic_DNA"/>
</dbReference>
<sequence length="403" mass="44628">MAWNYTPLGGSRFRFSRYNLVLATAIISTIAAIVLFLLRDGHRRTVDRFPFSTLPPSTCDAAISPPASSEIPNLVHYVWLTRDPSLFTLDFRAFLTVYSAHLFLRPTAIYIHTDASPSALVSPQLDLWTRRILAIPGVKPNYISAPSHTTAGVPLDRIEHKSDIIRLQALRDFGGLYLDFDAIPLRDVAPLRTAGFGAVLGPVTAVSVWQSGMLNNGVMLSRPHSAFIEIYYEAYQRFFTGEWDRASVVLLTDLAMRVAAVPRAVLLVEARAFAPFSWEVFDMNRLYGFLLGRPDDRDGGARVSAEMPGGLEEGTCGDAMAWLREREKGMGAKGKGEEVDLSNTYVMHAFDANLGAFYGLFSPRLDIDLAYVMRRESNFARAVWPAVRHAIEAGLLPEVKVGG</sequence>
<dbReference type="Pfam" id="PF04488">
    <property type="entry name" value="Gly_transf_sug"/>
    <property type="match status" value="1"/>
</dbReference>
<comment type="similarity">
    <text evidence="1">Belongs to the glycosyltransferase 32 family.</text>
</comment>
<keyword evidence="2" id="KW-0812">Transmembrane</keyword>
<reference evidence="3" key="1">
    <citation type="submission" date="2023-06" db="EMBL/GenBank/DDBJ databases">
        <title>Genome-scale phylogeny and comparative genomics of the fungal order Sordariales.</title>
        <authorList>
            <consortium name="Lawrence Berkeley National Laboratory"/>
            <person name="Hensen N."/>
            <person name="Bonometti L."/>
            <person name="Westerberg I."/>
            <person name="Brannstrom I.O."/>
            <person name="Guillou S."/>
            <person name="Cros-Aarteil S."/>
            <person name="Calhoun S."/>
            <person name="Haridas S."/>
            <person name="Kuo A."/>
            <person name="Mondo S."/>
            <person name="Pangilinan J."/>
            <person name="Riley R."/>
            <person name="LaButti K."/>
            <person name="Andreopoulos B."/>
            <person name="Lipzen A."/>
            <person name="Chen C."/>
            <person name="Yanf M."/>
            <person name="Daum C."/>
            <person name="Ng V."/>
            <person name="Clum A."/>
            <person name="Steindorff A."/>
            <person name="Ohm R."/>
            <person name="Martin F."/>
            <person name="Silar P."/>
            <person name="Natvig D."/>
            <person name="Lalanne C."/>
            <person name="Gautier V."/>
            <person name="Ament-velasquez S.L."/>
            <person name="Kruys A."/>
            <person name="Hutchinson M.I."/>
            <person name="Powell A.J."/>
            <person name="Barry K."/>
            <person name="Miller A.N."/>
            <person name="Grigoriev I.V."/>
            <person name="Debuchy R."/>
            <person name="Gladieux P."/>
            <person name="Thoren M.H."/>
            <person name="Johannesson H."/>
        </authorList>
    </citation>
    <scope>NUCLEOTIDE SEQUENCE</scope>
    <source>
        <strain evidence="3">SMH3187-1</strain>
    </source>
</reference>
<proteinExistence type="inferred from homology"/>
<dbReference type="AlphaFoldDB" id="A0AA40BP35"/>
<dbReference type="SUPFAM" id="SSF53448">
    <property type="entry name" value="Nucleotide-diphospho-sugar transferases"/>
    <property type="match status" value="1"/>
</dbReference>
<evidence type="ECO:0000256" key="1">
    <source>
        <dbReference type="ARBA" id="ARBA00009003"/>
    </source>
</evidence>
<evidence type="ECO:0000313" key="3">
    <source>
        <dbReference type="EMBL" id="KAK0737819.1"/>
    </source>
</evidence>
<organism evidence="3 4">
    <name type="scientific">Schizothecium vesticola</name>
    <dbReference type="NCBI Taxonomy" id="314040"/>
    <lineage>
        <taxon>Eukaryota</taxon>
        <taxon>Fungi</taxon>
        <taxon>Dikarya</taxon>
        <taxon>Ascomycota</taxon>
        <taxon>Pezizomycotina</taxon>
        <taxon>Sordariomycetes</taxon>
        <taxon>Sordariomycetidae</taxon>
        <taxon>Sordariales</taxon>
        <taxon>Schizotheciaceae</taxon>
        <taxon>Schizothecium</taxon>
    </lineage>
</organism>
<dbReference type="InterPro" id="IPR029044">
    <property type="entry name" value="Nucleotide-diphossugar_trans"/>
</dbReference>
<keyword evidence="2" id="KW-0472">Membrane</keyword>
<keyword evidence="2" id="KW-1133">Transmembrane helix</keyword>
<dbReference type="PANTHER" id="PTHR46830:SF2">
    <property type="entry name" value="ALPHA-1,4-N-ACETYLGLUCOSAMINYLTRANSFERASE"/>
    <property type="match status" value="1"/>
</dbReference>
<feature type="transmembrane region" description="Helical" evidence="2">
    <location>
        <begin position="20"/>
        <end position="38"/>
    </location>
</feature>
<evidence type="ECO:0000313" key="4">
    <source>
        <dbReference type="Proteomes" id="UP001172155"/>
    </source>
</evidence>